<organism evidence="2 3">
    <name type="scientific">Haloferax marinum</name>
    <dbReference type="NCBI Taxonomy" id="2666143"/>
    <lineage>
        <taxon>Archaea</taxon>
        <taxon>Methanobacteriati</taxon>
        <taxon>Methanobacteriota</taxon>
        <taxon>Stenosarchaea group</taxon>
        <taxon>Halobacteria</taxon>
        <taxon>Halobacteriales</taxon>
        <taxon>Haloferacaceae</taxon>
        <taxon>Haloferax</taxon>
    </lineage>
</organism>
<gene>
    <name evidence="2" type="ORF">GJR99_02080</name>
</gene>
<keyword evidence="1" id="KW-0812">Transmembrane</keyword>
<keyword evidence="1" id="KW-1133">Transmembrane helix</keyword>
<proteinExistence type="predicted"/>
<evidence type="ECO:0000256" key="1">
    <source>
        <dbReference type="SAM" id="Phobius"/>
    </source>
</evidence>
<accession>A0A6A8G2J4</accession>
<protein>
    <submittedName>
        <fullName evidence="2">Uncharacterized protein</fullName>
    </submittedName>
</protein>
<dbReference type="AlphaFoldDB" id="A0A6A8G2J4"/>
<name>A0A6A8G2J4_9EURY</name>
<keyword evidence="1" id="KW-0472">Membrane</keyword>
<comment type="caution">
    <text evidence="2">The sequence shown here is derived from an EMBL/GenBank/DDBJ whole genome shotgun (WGS) entry which is preliminary data.</text>
</comment>
<dbReference type="Proteomes" id="UP000443423">
    <property type="component" value="Unassembled WGS sequence"/>
</dbReference>
<sequence>MSDVSLSSVLSFLDADEVATVLRQVHAKNGERTKRSERDGRTFLFVAERGETQPSEVVWVDVDATFDERTVEVFAERCESQGVAGTLQTTGDEDQARETLAFAFATEDQLEEPEDEDEEPRLLVDPKDVDVPITLTTLDDLVEATESAELASDVVDEYHEPHQPEFEEVLDEIDAEEAAAEANEAASQESGSVGLLALLLVLAVLAVVVFLFGPF</sequence>
<evidence type="ECO:0000313" key="2">
    <source>
        <dbReference type="EMBL" id="MRW95360.1"/>
    </source>
</evidence>
<feature type="transmembrane region" description="Helical" evidence="1">
    <location>
        <begin position="193"/>
        <end position="213"/>
    </location>
</feature>
<reference evidence="2 3" key="1">
    <citation type="submission" date="2019-11" db="EMBL/GenBank/DDBJ databases">
        <title>Whole genome sequence of Haloferax sp. MBLA0078.</title>
        <authorList>
            <person name="Seo M.-J."/>
            <person name="Cho E.-S."/>
        </authorList>
    </citation>
    <scope>NUCLEOTIDE SEQUENCE [LARGE SCALE GENOMIC DNA]</scope>
    <source>
        <strain evidence="2 3">MBLA0078</strain>
    </source>
</reference>
<keyword evidence="3" id="KW-1185">Reference proteome</keyword>
<dbReference type="RefSeq" id="WP_151109020.1">
    <property type="nucleotide sequence ID" value="NZ_WKJQ01000001.1"/>
</dbReference>
<evidence type="ECO:0000313" key="3">
    <source>
        <dbReference type="Proteomes" id="UP000443423"/>
    </source>
</evidence>
<dbReference type="OrthoDB" id="293664at2157"/>
<dbReference type="EMBL" id="WKJQ01000001">
    <property type="protein sequence ID" value="MRW95360.1"/>
    <property type="molecule type" value="Genomic_DNA"/>
</dbReference>